<keyword evidence="2" id="KW-1185">Reference proteome</keyword>
<reference evidence="1" key="2">
    <citation type="submission" date="2015-06" db="UniProtKB">
        <authorList>
            <consortium name="EnsemblPlants"/>
        </authorList>
    </citation>
    <scope>IDENTIFICATION</scope>
    <source>
        <strain evidence="1">DM1-3 516 R44</strain>
    </source>
</reference>
<dbReference type="Gramene" id="PGSC0003DMT400060989">
    <property type="protein sequence ID" value="PGSC0003DMT400060989"/>
    <property type="gene ID" value="PGSC0003DMG400023726"/>
</dbReference>
<dbReference type="AlphaFoldDB" id="M1C6U5"/>
<organism evidence="1 2">
    <name type="scientific">Solanum tuberosum</name>
    <name type="common">Potato</name>
    <dbReference type="NCBI Taxonomy" id="4113"/>
    <lineage>
        <taxon>Eukaryota</taxon>
        <taxon>Viridiplantae</taxon>
        <taxon>Streptophyta</taxon>
        <taxon>Embryophyta</taxon>
        <taxon>Tracheophyta</taxon>
        <taxon>Spermatophyta</taxon>
        <taxon>Magnoliopsida</taxon>
        <taxon>eudicotyledons</taxon>
        <taxon>Gunneridae</taxon>
        <taxon>Pentapetalae</taxon>
        <taxon>asterids</taxon>
        <taxon>lamiids</taxon>
        <taxon>Solanales</taxon>
        <taxon>Solanaceae</taxon>
        <taxon>Solanoideae</taxon>
        <taxon>Solaneae</taxon>
        <taxon>Solanum</taxon>
    </lineage>
</organism>
<name>M1C6U5_SOLTU</name>
<sequence length="50" mass="5661">MKKARVGPLPGVTQDIAGFKVRYIQQHRGLDYAVVACFLMAKWVPMLDKL</sequence>
<accession>M1C6U5</accession>
<evidence type="ECO:0000313" key="1">
    <source>
        <dbReference type="EnsemblPlants" id="PGSC0003DMT400060989"/>
    </source>
</evidence>
<dbReference type="Proteomes" id="UP000011115">
    <property type="component" value="Unassembled WGS sequence"/>
</dbReference>
<protein>
    <submittedName>
        <fullName evidence="1">GTP-binding family protein</fullName>
    </submittedName>
</protein>
<evidence type="ECO:0000313" key="2">
    <source>
        <dbReference type="Proteomes" id="UP000011115"/>
    </source>
</evidence>
<gene>
    <name evidence="1" type="primary">LOC102585058</name>
</gene>
<dbReference type="EnsemblPlants" id="PGSC0003DMT400060989">
    <property type="protein sequence ID" value="PGSC0003DMT400060989"/>
    <property type="gene ID" value="PGSC0003DMG400023726"/>
</dbReference>
<proteinExistence type="predicted"/>
<reference evidence="2" key="1">
    <citation type="journal article" date="2011" name="Nature">
        <title>Genome sequence and analysis of the tuber crop potato.</title>
        <authorList>
            <consortium name="The Potato Genome Sequencing Consortium"/>
        </authorList>
    </citation>
    <scope>NUCLEOTIDE SEQUENCE [LARGE SCALE GENOMIC DNA]</scope>
    <source>
        <strain evidence="2">cv. DM1-3 516 R44</strain>
    </source>
</reference>
<dbReference type="HOGENOM" id="CLU_3128019_0_0_1"/>
<dbReference type="OrthoDB" id="269151at2759"/>
<dbReference type="ExpressionAtlas" id="M1C6U5">
    <property type="expression patterns" value="baseline"/>
</dbReference>